<dbReference type="GO" id="GO:0005891">
    <property type="term" value="C:voltage-gated calcium channel complex"/>
    <property type="evidence" value="ECO:0007669"/>
    <property type="project" value="TreeGrafter"/>
</dbReference>
<dbReference type="PANTHER" id="PTHR10166:SF67">
    <property type="entry name" value="VWFA DOMAIN-CONTAINING PROTEIN"/>
    <property type="match status" value="1"/>
</dbReference>
<dbReference type="SMART" id="SM00327">
    <property type="entry name" value="VWA"/>
    <property type="match status" value="1"/>
</dbReference>
<keyword evidence="11" id="KW-0472">Membrane</keyword>
<dbReference type="Gene3D" id="3.30.450.20">
    <property type="entry name" value="PAS domain"/>
    <property type="match status" value="1"/>
</dbReference>
<evidence type="ECO:0000256" key="4">
    <source>
        <dbReference type="ARBA" id="ARBA00022673"/>
    </source>
</evidence>
<protein>
    <submittedName>
        <fullName evidence="14">Uncharacterized protein</fullName>
    </submittedName>
</protein>
<reference evidence="14" key="1">
    <citation type="submission" date="2020-04" db="EMBL/GenBank/DDBJ databases">
        <authorList>
            <person name="Alioto T."/>
            <person name="Alioto T."/>
            <person name="Gomez Garrido J."/>
        </authorList>
    </citation>
    <scope>NUCLEOTIDE SEQUENCE</scope>
    <source>
        <strain evidence="14">A484AB</strain>
    </source>
</reference>
<evidence type="ECO:0000313" key="14">
    <source>
        <dbReference type="EMBL" id="CAB4008170.1"/>
    </source>
</evidence>
<evidence type="ECO:0000256" key="5">
    <source>
        <dbReference type="ARBA" id="ARBA00022692"/>
    </source>
</evidence>
<comment type="caution">
    <text evidence="14">The sequence shown here is derived from an EMBL/GenBank/DDBJ whole genome shotgun (WGS) entry which is preliminary data.</text>
</comment>
<sequence>MLQNNCYVLCLLLSLADSTQPGLNLSQVSNWADDISSKIVEMWKDISGYQHLKKAYEESLKKVAHVDSKQLLIESAHKMEQYFSKKIDSLQRIKTRAKIAYARRKDASVTAEEVKYVNMIDLNSTSIPVTLHFDQRFKKDVNTSYSGIQIPTNVYHGGPAVLKTINWTSELDEVFIDNFMNRDNTLKWQYFGSRDAVFRTYPAKRWTNPYYSARRRPWYTQGATSPKDMVILIDSSGSMVGKNSVIGRLAVSNIIDTLTDDDFFNVVYFNTAIRSLSCNKTLVQATERNRELFKSRLRKSGYKDVALWEKALKEAFEMLKTTDGARCQKMIMILSDGTEHKYEDVFEHYNKNNEVRVFTYLLGTPAPAYSSDDLMWMACSNKGYFYNVPTVGAVRDLIEDYVSVLSRPMATTNETVKPVWTGIYRDASGLGMLVTATLPVFHEQTFLGVCGTDVTISQLMNFVYQPYVGAGGYPFIINNNGNIVKHPNFRAVYGYVKSPDDVDLTEAEFVPEERKNSLLALREKMLSIKNGETGEMIFTAFSFTEYERYLRITPIERTYIFTKIQQTPFSLGITSLKFGYEVQEYKSYIVGNESNENNGIVLLEDWNHCNSTSLPLTTTPQYLRRLLQQGDCNANLLLDLNITQNVWSTNVTR</sequence>
<dbReference type="PANTHER" id="PTHR10166">
    <property type="entry name" value="VOLTAGE-DEPENDENT CALCIUM CHANNEL SUBUNIT ALPHA-2/DELTA-RELATED"/>
    <property type="match status" value="1"/>
</dbReference>
<evidence type="ECO:0000256" key="13">
    <source>
        <dbReference type="ARBA" id="ARBA00023303"/>
    </source>
</evidence>
<evidence type="ECO:0000256" key="8">
    <source>
        <dbReference type="ARBA" id="ARBA00022882"/>
    </source>
</evidence>
<dbReference type="Pfam" id="PF00092">
    <property type="entry name" value="VWA"/>
    <property type="match status" value="1"/>
</dbReference>
<dbReference type="InterPro" id="IPR002035">
    <property type="entry name" value="VWF_A"/>
</dbReference>
<evidence type="ECO:0000256" key="9">
    <source>
        <dbReference type="ARBA" id="ARBA00022989"/>
    </source>
</evidence>
<dbReference type="InterPro" id="IPR051173">
    <property type="entry name" value="Ca_channel_alpha-2/delta"/>
</dbReference>
<dbReference type="AlphaFoldDB" id="A0A7D9EIT0"/>
<evidence type="ECO:0000256" key="1">
    <source>
        <dbReference type="ARBA" id="ARBA00004479"/>
    </source>
</evidence>
<evidence type="ECO:0000256" key="6">
    <source>
        <dbReference type="ARBA" id="ARBA00022729"/>
    </source>
</evidence>
<gene>
    <name evidence="14" type="ORF">PACLA_8A001661</name>
</gene>
<keyword evidence="15" id="KW-1185">Reference proteome</keyword>
<keyword evidence="10" id="KW-0406">Ion transport</keyword>
<keyword evidence="13" id="KW-0407">Ion channel</keyword>
<evidence type="ECO:0000313" key="15">
    <source>
        <dbReference type="Proteomes" id="UP001152795"/>
    </source>
</evidence>
<proteinExistence type="predicted"/>
<comment type="subcellular location">
    <subcellularLocation>
        <location evidence="1">Membrane</location>
        <topology evidence="1">Single-pass type I membrane protein</topology>
    </subcellularLocation>
</comment>
<dbReference type="OrthoDB" id="5982285at2759"/>
<dbReference type="Proteomes" id="UP001152795">
    <property type="component" value="Unassembled WGS sequence"/>
</dbReference>
<keyword evidence="2" id="KW-0813">Transport</keyword>
<dbReference type="GO" id="GO:0005245">
    <property type="term" value="F:voltage-gated calcium channel activity"/>
    <property type="evidence" value="ECO:0007669"/>
    <property type="project" value="TreeGrafter"/>
</dbReference>
<evidence type="ECO:0000256" key="2">
    <source>
        <dbReference type="ARBA" id="ARBA00022448"/>
    </source>
</evidence>
<dbReference type="EMBL" id="CACRXK020006043">
    <property type="protein sequence ID" value="CAB4008170.1"/>
    <property type="molecule type" value="Genomic_DNA"/>
</dbReference>
<dbReference type="Gene3D" id="3.40.50.410">
    <property type="entry name" value="von Willebrand factor, type A domain"/>
    <property type="match status" value="1"/>
</dbReference>
<evidence type="ECO:0000256" key="7">
    <source>
        <dbReference type="ARBA" id="ARBA00022837"/>
    </source>
</evidence>
<keyword evidence="6" id="KW-0732">Signal</keyword>
<evidence type="ECO:0000256" key="12">
    <source>
        <dbReference type="ARBA" id="ARBA00023180"/>
    </source>
</evidence>
<dbReference type="Pfam" id="PF08399">
    <property type="entry name" value="VWA_N"/>
    <property type="match status" value="1"/>
</dbReference>
<keyword evidence="12" id="KW-0325">Glycoprotein</keyword>
<dbReference type="InterPro" id="IPR013608">
    <property type="entry name" value="VWA_N"/>
</dbReference>
<dbReference type="PROSITE" id="PS50234">
    <property type="entry name" value="VWFA"/>
    <property type="match status" value="1"/>
</dbReference>
<keyword evidence="9" id="KW-1133">Transmembrane helix</keyword>
<dbReference type="FunFam" id="3.40.50.410:FF:000007">
    <property type="entry name" value="Calcium voltage-gated channel auxiliary subunit alpha2delta 3"/>
    <property type="match status" value="1"/>
</dbReference>
<dbReference type="InterPro" id="IPR036465">
    <property type="entry name" value="vWFA_dom_sf"/>
</dbReference>
<accession>A0A7D9EIT0</accession>
<keyword evidence="5" id="KW-0812">Transmembrane</keyword>
<keyword evidence="8" id="KW-0851">Voltage-gated channel</keyword>
<keyword evidence="3" id="KW-0109">Calcium transport</keyword>
<keyword evidence="4" id="KW-0107">Calcium channel</keyword>
<evidence type="ECO:0000256" key="3">
    <source>
        <dbReference type="ARBA" id="ARBA00022568"/>
    </source>
</evidence>
<name>A0A7D9EIT0_PARCT</name>
<dbReference type="SUPFAM" id="SSF53300">
    <property type="entry name" value="vWA-like"/>
    <property type="match status" value="1"/>
</dbReference>
<organism evidence="14 15">
    <name type="scientific">Paramuricea clavata</name>
    <name type="common">Red gorgonian</name>
    <name type="synonym">Violescent sea-whip</name>
    <dbReference type="NCBI Taxonomy" id="317549"/>
    <lineage>
        <taxon>Eukaryota</taxon>
        <taxon>Metazoa</taxon>
        <taxon>Cnidaria</taxon>
        <taxon>Anthozoa</taxon>
        <taxon>Octocorallia</taxon>
        <taxon>Malacalcyonacea</taxon>
        <taxon>Plexauridae</taxon>
        <taxon>Paramuricea</taxon>
    </lineage>
</organism>
<evidence type="ECO:0000256" key="10">
    <source>
        <dbReference type="ARBA" id="ARBA00023065"/>
    </source>
</evidence>
<keyword evidence="7" id="KW-0106">Calcium</keyword>
<evidence type="ECO:0000256" key="11">
    <source>
        <dbReference type="ARBA" id="ARBA00023136"/>
    </source>
</evidence>